<dbReference type="InterPro" id="IPR011320">
    <property type="entry name" value="RNase_H1_N"/>
</dbReference>
<dbReference type="InterPro" id="IPR009027">
    <property type="entry name" value="Ribosomal_bL9/RNase_H1_N"/>
</dbReference>
<dbReference type="InterPro" id="IPR037056">
    <property type="entry name" value="RNase_H1_N_sf"/>
</dbReference>
<keyword evidence="1" id="KW-0234">DNA repair</keyword>
<keyword evidence="5" id="KW-1185">Reference proteome</keyword>
<protein>
    <recommendedName>
        <fullName evidence="1">ATP-dependent DNA helicase</fullName>
        <ecNumber evidence="1">5.6.2.3</ecNumber>
    </recommendedName>
</protein>
<dbReference type="EMBL" id="KN835142">
    <property type="protein sequence ID" value="KIK47896.1"/>
    <property type="molecule type" value="Genomic_DNA"/>
</dbReference>
<evidence type="ECO:0000259" key="3">
    <source>
        <dbReference type="Pfam" id="PF05970"/>
    </source>
</evidence>
<evidence type="ECO:0000259" key="2">
    <source>
        <dbReference type="Pfam" id="PF01693"/>
    </source>
</evidence>
<dbReference type="Proteomes" id="UP000054485">
    <property type="component" value="Unassembled WGS sequence"/>
</dbReference>
<dbReference type="InterPro" id="IPR051055">
    <property type="entry name" value="PIF1_helicase"/>
</dbReference>
<gene>
    <name evidence="4" type="ORF">CY34DRAFT_147861</name>
</gene>
<dbReference type="Gene3D" id="3.40.970.10">
    <property type="entry name" value="Ribonuclease H1, N-terminal domain"/>
    <property type="match status" value="1"/>
</dbReference>
<dbReference type="GO" id="GO:0006310">
    <property type="term" value="P:DNA recombination"/>
    <property type="evidence" value="ECO:0007669"/>
    <property type="project" value="UniProtKB-KW"/>
</dbReference>
<keyword evidence="1" id="KW-0233">DNA recombination</keyword>
<dbReference type="Pfam" id="PF05970">
    <property type="entry name" value="PIF1"/>
    <property type="match status" value="1"/>
</dbReference>
<comment type="similarity">
    <text evidence="1">Belongs to the helicase family.</text>
</comment>
<dbReference type="GO" id="GO:0016887">
    <property type="term" value="F:ATP hydrolysis activity"/>
    <property type="evidence" value="ECO:0007669"/>
    <property type="project" value="RHEA"/>
</dbReference>
<feature type="domain" description="Ribonuclease H1 N-terminal" evidence="2">
    <location>
        <begin position="6"/>
        <end position="49"/>
    </location>
</feature>
<accession>A0A0D0B1M6</accession>
<dbReference type="AlphaFoldDB" id="A0A0D0B1M6"/>
<dbReference type="EC" id="5.6.2.3" evidence="1"/>
<reference evidence="4 5" key="1">
    <citation type="submission" date="2014-04" db="EMBL/GenBank/DDBJ databases">
        <authorList>
            <consortium name="DOE Joint Genome Institute"/>
            <person name="Kuo A."/>
            <person name="Ruytinx J."/>
            <person name="Rineau F."/>
            <person name="Colpaert J."/>
            <person name="Kohler A."/>
            <person name="Nagy L.G."/>
            <person name="Floudas D."/>
            <person name="Copeland A."/>
            <person name="Barry K.W."/>
            <person name="Cichocki N."/>
            <person name="Veneault-Fourrey C."/>
            <person name="LaButti K."/>
            <person name="Lindquist E.A."/>
            <person name="Lipzen A."/>
            <person name="Lundell T."/>
            <person name="Morin E."/>
            <person name="Murat C."/>
            <person name="Sun H."/>
            <person name="Tunlid A."/>
            <person name="Henrissat B."/>
            <person name="Grigoriev I.V."/>
            <person name="Hibbett D.S."/>
            <person name="Martin F."/>
            <person name="Nordberg H.P."/>
            <person name="Cantor M.N."/>
            <person name="Hua S.X."/>
        </authorList>
    </citation>
    <scope>NUCLEOTIDE SEQUENCE [LARGE SCALE GENOMIC DNA]</scope>
    <source>
        <strain evidence="4 5">UH-Slu-Lm8-n1</strain>
    </source>
</reference>
<reference evidence="5" key="2">
    <citation type="submission" date="2015-01" db="EMBL/GenBank/DDBJ databases">
        <title>Evolutionary Origins and Diversification of the Mycorrhizal Mutualists.</title>
        <authorList>
            <consortium name="DOE Joint Genome Institute"/>
            <consortium name="Mycorrhizal Genomics Consortium"/>
            <person name="Kohler A."/>
            <person name="Kuo A."/>
            <person name="Nagy L.G."/>
            <person name="Floudas D."/>
            <person name="Copeland A."/>
            <person name="Barry K.W."/>
            <person name="Cichocki N."/>
            <person name="Veneault-Fourrey C."/>
            <person name="LaButti K."/>
            <person name="Lindquist E.A."/>
            <person name="Lipzen A."/>
            <person name="Lundell T."/>
            <person name="Morin E."/>
            <person name="Murat C."/>
            <person name="Riley R."/>
            <person name="Ohm R."/>
            <person name="Sun H."/>
            <person name="Tunlid A."/>
            <person name="Henrissat B."/>
            <person name="Grigoriev I.V."/>
            <person name="Hibbett D.S."/>
            <person name="Martin F."/>
        </authorList>
    </citation>
    <scope>NUCLEOTIDE SEQUENCE [LARGE SCALE GENOMIC DNA]</scope>
    <source>
        <strain evidence="5">UH-Slu-Lm8-n1</strain>
    </source>
</reference>
<evidence type="ECO:0000313" key="4">
    <source>
        <dbReference type="EMBL" id="KIK47896.1"/>
    </source>
</evidence>
<dbReference type="GO" id="GO:0000723">
    <property type="term" value="P:telomere maintenance"/>
    <property type="evidence" value="ECO:0007669"/>
    <property type="project" value="InterPro"/>
</dbReference>
<name>A0A0D0B1M6_9AGAM</name>
<dbReference type="Pfam" id="PF01693">
    <property type="entry name" value="Cauli_VI"/>
    <property type="match status" value="1"/>
</dbReference>
<dbReference type="GO" id="GO:0006281">
    <property type="term" value="P:DNA repair"/>
    <property type="evidence" value="ECO:0007669"/>
    <property type="project" value="UniProtKB-KW"/>
</dbReference>
<dbReference type="InterPro" id="IPR027417">
    <property type="entry name" value="P-loop_NTPase"/>
</dbReference>
<keyword evidence="1" id="KW-0547">Nucleotide-binding</keyword>
<dbReference type="PANTHER" id="PTHR47642:SF5">
    <property type="entry name" value="ATP-DEPENDENT DNA HELICASE"/>
    <property type="match status" value="1"/>
</dbReference>
<dbReference type="GO" id="GO:0043139">
    <property type="term" value="F:5'-3' DNA helicase activity"/>
    <property type="evidence" value="ECO:0007669"/>
    <property type="project" value="UniProtKB-EC"/>
</dbReference>
<dbReference type="SUPFAM" id="SSF55658">
    <property type="entry name" value="L9 N-domain-like"/>
    <property type="match status" value="1"/>
</dbReference>
<keyword evidence="1" id="KW-0347">Helicase</keyword>
<dbReference type="HOGENOM" id="CLU_1282936_0_0_1"/>
<dbReference type="Gene3D" id="3.40.50.300">
    <property type="entry name" value="P-loop containing nucleotide triphosphate hydrolases"/>
    <property type="match status" value="1"/>
</dbReference>
<keyword evidence="1" id="KW-0067">ATP-binding</keyword>
<dbReference type="InParanoid" id="A0A0D0B1M6"/>
<evidence type="ECO:0000256" key="1">
    <source>
        <dbReference type="RuleBase" id="RU363044"/>
    </source>
</evidence>
<organism evidence="4 5">
    <name type="scientific">Suillus luteus UH-Slu-Lm8-n1</name>
    <dbReference type="NCBI Taxonomy" id="930992"/>
    <lineage>
        <taxon>Eukaryota</taxon>
        <taxon>Fungi</taxon>
        <taxon>Dikarya</taxon>
        <taxon>Basidiomycota</taxon>
        <taxon>Agaricomycotina</taxon>
        <taxon>Agaricomycetes</taxon>
        <taxon>Agaricomycetidae</taxon>
        <taxon>Boletales</taxon>
        <taxon>Suillineae</taxon>
        <taxon>Suillaceae</taxon>
        <taxon>Suillus</taxon>
    </lineage>
</organism>
<evidence type="ECO:0000313" key="5">
    <source>
        <dbReference type="Proteomes" id="UP000054485"/>
    </source>
</evidence>
<feature type="domain" description="DNA helicase Pif1-like DEAD-box helicase" evidence="3">
    <location>
        <begin position="151"/>
        <end position="253"/>
    </location>
</feature>
<keyword evidence="1" id="KW-0227">DNA damage</keyword>
<dbReference type="OrthoDB" id="432234at2759"/>
<dbReference type="InterPro" id="IPR010285">
    <property type="entry name" value="DNA_helicase_pif1-like_DEAD"/>
</dbReference>
<dbReference type="PANTHER" id="PTHR47642">
    <property type="entry name" value="ATP-DEPENDENT DNA HELICASE"/>
    <property type="match status" value="1"/>
</dbReference>
<comment type="catalytic activity">
    <reaction evidence="1">
        <text>ATP + H2O = ADP + phosphate + H(+)</text>
        <dbReference type="Rhea" id="RHEA:13065"/>
        <dbReference type="ChEBI" id="CHEBI:15377"/>
        <dbReference type="ChEBI" id="CHEBI:15378"/>
        <dbReference type="ChEBI" id="CHEBI:30616"/>
        <dbReference type="ChEBI" id="CHEBI:43474"/>
        <dbReference type="ChEBI" id="CHEBI:456216"/>
        <dbReference type="EC" id="5.6.2.3"/>
    </reaction>
</comment>
<keyword evidence="1" id="KW-0378">Hydrolase</keyword>
<dbReference type="GO" id="GO:0005524">
    <property type="term" value="F:ATP binding"/>
    <property type="evidence" value="ECO:0007669"/>
    <property type="project" value="UniProtKB-KW"/>
</dbReference>
<sequence>MPARSYYAVRIGREGPRIYSDFYNFRNATLGLSGASGKGFDTLEEAEAWLKLPTFGVSVTQTTTSATATWDVRSEDHQPTLTSTSTTVFHESARRRYPETQPGCRWIEYELPLNTLQTIPNSDRVTPPPPYVPLQEAELPPPLPPPPDIELSEEQRRVLRLVECGKNIFFTGPAGTGKSVLLRAIIKLLRSKSGGVAITAPTGIAGMNIGGSTIHSWAGIGLGKETVEELVRVLSSNAVERWTTTSALVIDERTFDLCC</sequence>
<proteinExistence type="inferred from homology"/>
<dbReference type="SUPFAM" id="SSF52540">
    <property type="entry name" value="P-loop containing nucleoside triphosphate hydrolases"/>
    <property type="match status" value="1"/>
</dbReference>
<dbReference type="STRING" id="930992.A0A0D0B1M6"/>
<comment type="cofactor">
    <cofactor evidence="1">
        <name>Mg(2+)</name>
        <dbReference type="ChEBI" id="CHEBI:18420"/>
    </cofactor>
</comment>